<evidence type="ECO:0000256" key="3">
    <source>
        <dbReference type="ARBA" id="ARBA00022801"/>
    </source>
</evidence>
<keyword evidence="5" id="KW-0119">Carbohydrate metabolism</keyword>
<dbReference type="PANTHER" id="PTHR31609:SF1">
    <property type="entry name" value="CARBOHYDRATE DEACETYLASE"/>
    <property type="match status" value="1"/>
</dbReference>
<proteinExistence type="predicted"/>
<dbReference type="GO" id="GO:0046872">
    <property type="term" value="F:metal ion binding"/>
    <property type="evidence" value="ECO:0007669"/>
    <property type="project" value="UniProtKB-KW"/>
</dbReference>
<dbReference type="InterPro" id="IPR006879">
    <property type="entry name" value="YdjC-like"/>
</dbReference>
<evidence type="ECO:0000256" key="5">
    <source>
        <dbReference type="ARBA" id="ARBA00023277"/>
    </source>
</evidence>
<name>A0A934MTQ5_9BACL</name>
<dbReference type="GO" id="GO:0019213">
    <property type="term" value="F:deacetylase activity"/>
    <property type="evidence" value="ECO:0007669"/>
    <property type="project" value="TreeGrafter"/>
</dbReference>
<sequence>MAKYLIINADDFGLTEAVNRGIVEAYIRGCVSSTSMMVNMPGLEDALKHARSLPALGIGLHFNLTYGFPLADPKSVSSLIRDDGSFRIIGTAALDEERHIEAELQAQWQCFIRTGMYPTHLDAHHLLHQHYPAVYRVMSRFAAREGVPMRTVQRTDLRTNLDALDVRPLMTDRIILDTYHALGSLARILHYLQALDEGTTELTCHPGYSDHTLQALSDWTKMRELELAVLCRPEIRKTIYEQGIQLITYRSLRRCRQPLASPARQGVF</sequence>
<comment type="cofactor">
    <cofactor evidence="1">
        <name>Mg(2+)</name>
        <dbReference type="ChEBI" id="CHEBI:18420"/>
    </cofactor>
</comment>
<gene>
    <name evidence="6" type="ORF">JFN88_03040</name>
</gene>
<reference evidence="6" key="1">
    <citation type="submission" date="2020-12" db="EMBL/GenBank/DDBJ databases">
        <authorList>
            <person name="Huq M.A."/>
        </authorList>
    </citation>
    <scope>NUCLEOTIDE SEQUENCE</scope>
    <source>
        <strain evidence="6">MAHUQ-46</strain>
    </source>
</reference>
<dbReference type="GO" id="GO:0016787">
    <property type="term" value="F:hydrolase activity"/>
    <property type="evidence" value="ECO:0007669"/>
    <property type="project" value="UniProtKB-KW"/>
</dbReference>
<keyword evidence="7" id="KW-1185">Reference proteome</keyword>
<accession>A0A934MTQ5</accession>
<keyword evidence="2" id="KW-0479">Metal-binding</keyword>
<dbReference type="RefSeq" id="WP_199017823.1">
    <property type="nucleotide sequence ID" value="NZ_JAELUP010000006.1"/>
</dbReference>
<dbReference type="Gene3D" id="3.20.20.370">
    <property type="entry name" value="Glycoside hydrolase/deacetylase"/>
    <property type="match status" value="1"/>
</dbReference>
<dbReference type="GO" id="GO:0005975">
    <property type="term" value="P:carbohydrate metabolic process"/>
    <property type="evidence" value="ECO:0007669"/>
    <property type="project" value="InterPro"/>
</dbReference>
<dbReference type="AlphaFoldDB" id="A0A934MTQ5"/>
<dbReference type="Pfam" id="PF04794">
    <property type="entry name" value="YdjC"/>
    <property type="match status" value="1"/>
</dbReference>
<evidence type="ECO:0000313" key="6">
    <source>
        <dbReference type="EMBL" id="MBJ6360297.1"/>
    </source>
</evidence>
<dbReference type="SUPFAM" id="SSF88713">
    <property type="entry name" value="Glycoside hydrolase/deacetylase"/>
    <property type="match status" value="1"/>
</dbReference>
<dbReference type="PANTHER" id="PTHR31609">
    <property type="entry name" value="YDJC DEACETYLASE FAMILY MEMBER"/>
    <property type="match status" value="1"/>
</dbReference>
<keyword evidence="4" id="KW-0460">Magnesium</keyword>
<dbReference type="InterPro" id="IPR011330">
    <property type="entry name" value="Glyco_hydro/deAcase_b/a-brl"/>
</dbReference>
<evidence type="ECO:0000256" key="1">
    <source>
        <dbReference type="ARBA" id="ARBA00001946"/>
    </source>
</evidence>
<organism evidence="6 7">
    <name type="scientific">Paenibacillus roseus</name>
    <dbReference type="NCBI Taxonomy" id="2798579"/>
    <lineage>
        <taxon>Bacteria</taxon>
        <taxon>Bacillati</taxon>
        <taxon>Bacillota</taxon>
        <taxon>Bacilli</taxon>
        <taxon>Bacillales</taxon>
        <taxon>Paenibacillaceae</taxon>
        <taxon>Paenibacillus</taxon>
    </lineage>
</organism>
<dbReference type="EMBL" id="JAELUP010000006">
    <property type="protein sequence ID" value="MBJ6360297.1"/>
    <property type="molecule type" value="Genomic_DNA"/>
</dbReference>
<dbReference type="Proteomes" id="UP000640274">
    <property type="component" value="Unassembled WGS sequence"/>
</dbReference>
<comment type="caution">
    <text evidence="6">The sequence shown here is derived from an EMBL/GenBank/DDBJ whole genome shotgun (WGS) entry which is preliminary data.</text>
</comment>
<evidence type="ECO:0000313" key="7">
    <source>
        <dbReference type="Proteomes" id="UP000640274"/>
    </source>
</evidence>
<evidence type="ECO:0000256" key="4">
    <source>
        <dbReference type="ARBA" id="ARBA00022842"/>
    </source>
</evidence>
<keyword evidence="3" id="KW-0378">Hydrolase</keyword>
<evidence type="ECO:0000256" key="2">
    <source>
        <dbReference type="ARBA" id="ARBA00022723"/>
    </source>
</evidence>
<protein>
    <submittedName>
        <fullName evidence="6">ChbG/HpnK family deacetylase</fullName>
    </submittedName>
</protein>